<evidence type="ECO:0000313" key="1">
    <source>
        <dbReference type="EMBL" id="PDW04738.1"/>
    </source>
</evidence>
<evidence type="ECO:0000313" key="2">
    <source>
        <dbReference type="Proteomes" id="UP000220527"/>
    </source>
</evidence>
<comment type="caution">
    <text evidence="1">The sequence shown here is derived from an EMBL/GenBank/DDBJ whole genome shotgun (WGS) entry which is preliminary data.</text>
</comment>
<dbReference type="Proteomes" id="UP000220527">
    <property type="component" value="Unassembled WGS sequence"/>
</dbReference>
<dbReference type="EMBL" id="NQWI01000005">
    <property type="protein sequence ID" value="PDW04738.1"/>
    <property type="molecule type" value="Genomic_DNA"/>
</dbReference>
<protein>
    <submittedName>
        <fullName evidence="1">Uncharacterized protein</fullName>
    </submittedName>
</protein>
<organism evidence="1 2">
    <name type="scientific">Candidatus Viridilinea mediisalina</name>
    <dbReference type="NCBI Taxonomy" id="2024553"/>
    <lineage>
        <taxon>Bacteria</taxon>
        <taxon>Bacillati</taxon>
        <taxon>Chloroflexota</taxon>
        <taxon>Chloroflexia</taxon>
        <taxon>Chloroflexales</taxon>
        <taxon>Chloroflexineae</taxon>
        <taxon>Oscillochloridaceae</taxon>
        <taxon>Candidatus Viridilinea</taxon>
    </lineage>
</organism>
<gene>
    <name evidence="1" type="ORF">CJ255_02265</name>
</gene>
<dbReference type="AlphaFoldDB" id="A0A2A6RPE2"/>
<reference evidence="2" key="1">
    <citation type="submission" date="2017-08" db="EMBL/GenBank/DDBJ databases">
        <authorList>
            <person name="Grouzdev D.S."/>
            <person name="Gaisin V.A."/>
            <person name="Rysina M.S."/>
            <person name="Gorlenko V.M."/>
        </authorList>
    </citation>
    <scope>NUCLEOTIDE SEQUENCE [LARGE SCALE GENOMIC DNA]</scope>
    <source>
        <strain evidence="2">Kir15-3F</strain>
    </source>
</reference>
<keyword evidence="2" id="KW-1185">Reference proteome</keyword>
<accession>A0A2A6RPE2</accession>
<proteinExistence type="predicted"/>
<name>A0A2A6RPE2_9CHLR</name>
<sequence length="95" mass="10999">MLVLHWIKLIKPSNGFASGLKVRAFILAFIVNHPDMILWQSMELEHMLFSVQDAVFPNDSNKPKLSVENTVFELHFVHENLSLMVLKNCYNITFP</sequence>